<evidence type="ECO:0000313" key="10">
    <source>
        <dbReference type="EMBL" id="PKQ46519.1"/>
    </source>
</evidence>
<comment type="caution">
    <text evidence="10">The sequence shown here is derived from an EMBL/GenBank/DDBJ whole genome shotgun (WGS) entry which is preliminary data.</text>
</comment>
<dbReference type="InterPro" id="IPR013783">
    <property type="entry name" value="Ig-like_fold"/>
</dbReference>
<comment type="subcellular location">
    <subcellularLocation>
        <location evidence="1">Cell projection</location>
        <location evidence="1">Cilium</location>
    </subcellularLocation>
    <subcellularLocation>
        <location evidence="2">Cytoplasm</location>
    </subcellularLocation>
</comment>
<dbReference type="NCBIfam" id="TIGR04183">
    <property type="entry name" value="Por_Secre_tail"/>
    <property type="match status" value="1"/>
</dbReference>
<keyword evidence="4 8" id="KW-0732">Signal</keyword>
<dbReference type="PROSITE" id="PS50194">
    <property type="entry name" value="FILAMIN_REPEAT"/>
    <property type="match status" value="1"/>
</dbReference>
<keyword evidence="3" id="KW-0963">Cytoplasm</keyword>
<evidence type="ECO:0000256" key="7">
    <source>
        <dbReference type="ARBA" id="ARBA00023273"/>
    </source>
</evidence>
<keyword evidence="7" id="KW-0966">Cell projection</keyword>
<dbReference type="Pfam" id="PF22544">
    <property type="entry name" value="HYDIN_VesB_CFA65-like_Ig"/>
    <property type="match status" value="1"/>
</dbReference>
<dbReference type="Gene3D" id="2.60.40.10">
    <property type="entry name" value="Immunoglobulins"/>
    <property type="match status" value="2"/>
</dbReference>
<dbReference type="GO" id="GO:0005975">
    <property type="term" value="P:carbohydrate metabolic process"/>
    <property type="evidence" value="ECO:0007669"/>
    <property type="project" value="UniProtKB-ARBA"/>
</dbReference>
<dbReference type="InterPro" id="IPR053879">
    <property type="entry name" value="HYDIN_VesB_CFA65-like_Ig"/>
</dbReference>
<name>A0A2N3HNG4_9FLAO</name>
<evidence type="ECO:0000256" key="5">
    <source>
        <dbReference type="ARBA" id="ARBA00023069"/>
    </source>
</evidence>
<evidence type="ECO:0000313" key="11">
    <source>
        <dbReference type="Proteomes" id="UP000233435"/>
    </source>
</evidence>
<dbReference type="OrthoDB" id="2582440at2"/>
<dbReference type="EMBL" id="PJEO01000011">
    <property type="protein sequence ID" value="PKQ46519.1"/>
    <property type="molecule type" value="Genomic_DNA"/>
</dbReference>
<dbReference type="Pfam" id="PF13385">
    <property type="entry name" value="Laminin_G_3"/>
    <property type="match status" value="1"/>
</dbReference>
<dbReference type="SUPFAM" id="SSF49899">
    <property type="entry name" value="Concanavalin A-like lectins/glucanases"/>
    <property type="match status" value="1"/>
</dbReference>
<sequence>MKKLTLAFSILILLLLVNTLSAQEITVRGNTVPITDGDTTPQTADYTDFGNTTSRTFFIENSQGTGNTTLNVTSITLSNSTDFTITTNPAPVGLGKYAETSFIITLNSLTVGTYTSTVTVASSNASNDGGDNAWTFTIRAIRGPEVNIQGNGVTIVDGDSSPSLTDNTDFGTIYVGSPTTKTFTIQNTGNASLSLTDVSPYIAISGANASDFSVTVIPNPTIASAGSTTFSIQFNPASAGVKTATLSIANNDSNENPYNFNITGTGAVPTPEIKVMGGSVLTEIVDGDTTPQSADGTSFGNVNMGNSLEKIFTIDNTAGTADLTISSITLSNTTNFSITTAYSTPVTSGGTTTFGITYTGISVGSQTCTVTINNNDSDEAVYDFVIEGTTVQLFYDSDNDGVFDDQDIDDDNDGIIDSEEENNCSSSPISYSVNYKFLEETFGTGTARTTINTSYAAMTDYCWEDGTGDDCMNTASDDADLDDGEYTVYYKVANGDGINQTPNGELASWADNLWYTGDDHTPGDTNGRMAVFNASFDPGVFYTAQITGALPNVPVTYSFYALNLDRFDHPDIATRIRPNIRVEFQDLNGNILDNLAIPGAADAFFETGDIDPWNPANPDNGWFNYSEDLILSVNEFQVIFINNAPGGLGNDLAIDDIEIRQTLCDYDNDGIADIFDLDADNDGIPDIVEIGLGNLSNGTGKMDVAWVDANGDGLHDSAAGNIALDSDGDGVPNYLDLDSDNDGIFDVDESGAGNSGDVYFQNGDGDINGDGVGDGPESEAFREKDVYGYGIPEYFGDGILDIYDFHSSANNYTNAYGNSSQGTVTGTVYYVKDTDLDGIPDYIDTTSNGSTYDIAGTLYASLDANNDGVIDDTNDLDRDGIVDLFDTDDNVFGSPRNLDRKLHLFFDGRNDYGEDANVISSGEASIMVFIKSNGNNTLNEDRIIGGQNDFYLRVNDINNTISLVVEGITLTSSTAITDGIWTHIAATTESGSTKLYINGVEEASHTSGGILDTSNFMIGRSSAGNKHFHGYMDEFRVFNKALSEDELHKMIYQEIEDNSGVTSGVIIPRIVTDFVDESTITPLNWSSLARYFRMDAYKDDIIDDLTTASIDTGTGAHIYNTKIIDVQSAPLPFVTQQSGNLASAVDIPATGVNGNDVINYDWSIVKISHDDVTYNAYQKHVGLIVDATDASSNPIEFSIQNNSELNISWYLKLDGFIDLEDESQLVQGADSEIDITSEGYIERDQQGTKDLFTYNYWSSPVGIRNNSSNNNSFTLPSILRDGSVAAAPVNITFLGSGYNGNPGNPGTTPISIADYWIWKYSNRTSNTYSQWQHVRSTGTVLAGEGFTMKGVQNTGGAITTQQNYVFNGKPNNGDITLTLSPGNDYLIGNPYPSALDADEFIKDNISVASGGKAATDIIDGTLYYWDHFASNTHVLAEYQGGYATYNLMSSAIAVSTDTRINATGVSGAKTPKKYIPLSQGFFVVSDAGGTVTFKNSQRDFKTEALDPSLFIKPSNTKSKTAQIKDSEVDERQKFKLMFDSPKGYHRQIVAGVDEKASSGFDRGYDAPLIENNKEDMFWISGNDQYVIQGVDNFSDTQKLPLGIKVSKEGMAKIKMDILENIPDNLKIYLNDKELSIQHPLKESNYEVYLSPGSYLNRFEIVFKNSDSQSLNSDDIVNETIQVYFSSEKESIVIHNPTLKQLKSVEIMTILGQSINKFNVGTSNDYMEYKTNQISTGVYIIKIQTEEGSISKKVLIR</sequence>
<dbReference type="GO" id="GO:0005509">
    <property type="term" value="F:calcium ion binding"/>
    <property type="evidence" value="ECO:0007669"/>
    <property type="project" value="InterPro"/>
</dbReference>
<keyword evidence="11" id="KW-1185">Reference proteome</keyword>
<dbReference type="RefSeq" id="WP_106658200.1">
    <property type="nucleotide sequence ID" value="NZ_PJEO01000011.1"/>
</dbReference>
<dbReference type="InterPro" id="IPR026444">
    <property type="entry name" value="Secre_tail"/>
</dbReference>
<keyword evidence="6" id="KW-1015">Disulfide bond</keyword>
<gene>
    <name evidence="10" type="ORF">CSW08_01785</name>
</gene>
<dbReference type="InterPro" id="IPR013320">
    <property type="entry name" value="ConA-like_dom_sf"/>
</dbReference>
<reference evidence="10 11" key="1">
    <citation type="submission" date="2017-12" db="EMBL/GenBank/DDBJ databases">
        <title>Confluentibacter flavum sp. nov., isolated from the saline lake.</title>
        <authorList>
            <person name="Yu L."/>
        </authorList>
    </citation>
    <scope>NUCLEOTIDE SEQUENCE [LARGE SCALE GENOMIC DNA]</scope>
    <source>
        <strain evidence="10 11">3B</strain>
    </source>
</reference>
<dbReference type="InterPro" id="IPR006558">
    <property type="entry name" value="LamG-like"/>
</dbReference>
<protein>
    <recommendedName>
        <fullName evidence="9">MAM domain-containing protein</fullName>
    </recommendedName>
</protein>
<dbReference type="InterPro" id="IPR028974">
    <property type="entry name" value="TSP_type-3_rpt"/>
</dbReference>
<evidence type="ECO:0000256" key="1">
    <source>
        <dbReference type="ARBA" id="ARBA00004138"/>
    </source>
</evidence>
<dbReference type="InterPro" id="IPR017868">
    <property type="entry name" value="Filamin/ABP280_repeat-like"/>
</dbReference>
<evidence type="ECO:0000256" key="8">
    <source>
        <dbReference type="SAM" id="SignalP"/>
    </source>
</evidence>
<dbReference type="SUPFAM" id="SSF103647">
    <property type="entry name" value="TSP type-3 repeat"/>
    <property type="match status" value="1"/>
</dbReference>
<evidence type="ECO:0000256" key="6">
    <source>
        <dbReference type="ARBA" id="ARBA00023157"/>
    </source>
</evidence>
<evidence type="ECO:0000259" key="9">
    <source>
        <dbReference type="PROSITE" id="PS50060"/>
    </source>
</evidence>
<accession>A0A2N3HNG4</accession>
<dbReference type="SMART" id="SM00560">
    <property type="entry name" value="LamGL"/>
    <property type="match status" value="1"/>
</dbReference>
<proteinExistence type="predicted"/>
<keyword evidence="5" id="KW-0969">Cilium</keyword>
<evidence type="ECO:0000256" key="4">
    <source>
        <dbReference type="ARBA" id="ARBA00022729"/>
    </source>
</evidence>
<feature type="domain" description="MAM" evidence="9">
    <location>
        <begin position="617"/>
        <end position="666"/>
    </location>
</feature>
<dbReference type="InterPro" id="IPR000998">
    <property type="entry name" value="MAM_dom"/>
</dbReference>
<evidence type="ECO:0000256" key="3">
    <source>
        <dbReference type="ARBA" id="ARBA00022490"/>
    </source>
</evidence>
<organism evidence="10 11">
    <name type="scientific">Confluentibacter flavum</name>
    <dbReference type="NCBI Taxonomy" id="1909700"/>
    <lineage>
        <taxon>Bacteria</taxon>
        <taxon>Pseudomonadati</taxon>
        <taxon>Bacteroidota</taxon>
        <taxon>Flavobacteriia</taxon>
        <taxon>Flavobacteriales</taxon>
        <taxon>Flavobacteriaceae</taxon>
        <taxon>Confluentibacter</taxon>
    </lineage>
</organism>
<dbReference type="GO" id="GO:0016020">
    <property type="term" value="C:membrane"/>
    <property type="evidence" value="ECO:0007669"/>
    <property type="project" value="InterPro"/>
</dbReference>
<feature type="signal peptide" evidence="8">
    <location>
        <begin position="1"/>
        <end position="22"/>
    </location>
</feature>
<dbReference type="NCBIfam" id="NF012200">
    <property type="entry name" value="choice_anch_D"/>
    <property type="match status" value="3"/>
</dbReference>
<dbReference type="GO" id="GO:0004553">
    <property type="term" value="F:hydrolase activity, hydrolyzing O-glycosyl compounds"/>
    <property type="evidence" value="ECO:0007669"/>
    <property type="project" value="UniProtKB-ARBA"/>
</dbReference>
<dbReference type="Proteomes" id="UP000233435">
    <property type="component" value="Unassembled WGS sequence"/>
</dbReference>
<feature type="chain" id="PRO_5014988490" description="MAM domain-containing protein" evidence="8">
    <location>
        <begin position="23"/>
        <end position="1756"/>
    </location>
</feature>
<evidence type="ECO:0000256" key="2">
    <source>
        <dbReference type="ARBA" id="ARBA00004496"/>
    </source>
</evidence>
<dbReference type="Gene3D" id="2.60.120.200">
    <property type="match status" value="1"/>
</dbReference>
<dbReference type="PROSITE" id="PS50060">
    <property type="entry name" value="MAM_2"/>
    <property type="match status" value="1"/>
</dbReference>
<dbReference type="GO" id="GO:0005737">
    <property type="term" value="C:cytoplasm"/>
    <property type="evidence" value="ECO:0007669"/>
    <property type="project" value="UniProtKB-SubCell"/>
</dbReference>